<organism evidence="2 3">
    <name type="scientific">Leersia perrieri</name>
    <dbReference type="NCBI Taxonomy" id="77586"/>
    <lineage>
        <taxon>Eukaryota</taxon>
        <taxon>Viridiplantae</taxon>
        <taxon>Streptophyta</taxon>
        <taxon>Embryophyta</taxon>
        <taxon>Tracheophyta</taxon>
        <taxon>Spermatophyta</taxon>
        <taxon>Magnoliopsida</taxon>
        <taxon>Liliopsida</taxon>
        <taxon>Poales</taxon>
        <taxon>Poaceae</taxon>
        <taxon>BOP clade</taxon>
        <taxon>Oryzoideae</taxon>
        <taxon>Oryzeae</taxon>
        <taxon>Oryzinae</taxon>
        <taxon>Leersia</taxon>
    </lineage>
</organism>
<feature type="region of interest" description="Disordered" evidence="1">
    <location>
        <begin position="19"/>
        <end position="47"/>
    </location>
</feature>
<reference evidence="2" key="3">
    <citation type="submission" date="2015-04" db="UniProtKB">
        <authorList>
            <consortium name="EnsemblPlants"/>
        </authorList>
    </citation>
    <scope>IDENTIFICATION</scope>
</reference>
<evidence type="ECO:0000256" key="1">
    <source>
        <dbReference type="SAM" id="MobiDB-lite"/>
    </source>
</evidence>
<dbReference type="EnsemblPlants" id="LPERR12G11530.1">
    <property type="protein sequence ID" value="LPERR12G11530.1"/>
    <property type="gene ID" value="LPERR12G11530"/>
</dbReference>
<reference evidence="2 3" key="1">
    <citation type="submission" date="2012-08" db="EMBL/GenBank/DDBJ databases">
        <title>Oryza genome evolution.</title>
        <authorList>
            <person name="Wing R.A."/>
        </authorList>
    </citation>
    <scope>NUCLEOTIDE SEQUENCE</scope>
</reference>
<dbReference type="AlphaFoldDB" id="A0A0D9XZU6"/>
<sequence length="108" mass="11334">MTTTLPGWVILEPFMLHHKHGGGDDDDEDQGSSTITTRARGTKSRGDDVAVRFTSIHAPPARATAIGSPSSLPTATLAYQLITASGLPSTMFDYLLYRTGGGSPSLSA</sequence>
<dbReference type="Gramene" id="LPERR12G11530.1">
    <property type="protein sequence ID" value="LPERR12G11530.1"/>
    <property type="gene ID" value="LPERR12G11530"/>
</dbReference>
<dbReference type="Proteomes" id="UP000032180">
    <property type="component" value="Chromosome 12"/>
</dbReference>
<evidence type="ECO:0000313" key="2">
    <source>
        <dbReference type="EnsemblPlants" id="LPERR12G11530.1"/>
    </source>
</evidence>
<keyword evidence="3" id="KW-1185">Reference proteome</keyword>
<accession>A0A0D9XZU6</accession>
<protein>
    <submittedName>
        <fullName evidence="2">Uncharacterized protein</fullName>
    </submittedName>
</protein>
<reference evidence="3" key="2">
    <citation type="submission" date="2013-12" db="EMBL/GenBank/DDBJ databases">
        <authorList>
            <person name="Yu Y."/>
            <person name="Lee S."/>
            <person name="de Baynast K."/>
            <person name="Wissotski M."/>
            <person name="Liu L."/>
            <person name="Talag J."/>
            <person name="Goicoechea J."/>
            <person name="Angelova A."/>
            <person name="Jetty R."/>
            <person name="Kudrna D."/>
            <person name="Golser W."/>
            <person name="Rivera L."/>
            <person name="Zhang J."/>
            <person name="Wing R."/>
        </authorList>
    </citation>
    <scope>NUCLEOTIDE SEQUENCE</scope>
</reference>
<proteinExistence type="predicted"/>
<name>A0A0D9XZU6_9ORYZ</name>
<evidence type="ECO:0000313" key="3">
    <source>
        <dbReference type="Proteomes" id="UP000032180"/>
    </source>
</evidence>
<dbReference type="HOGENOM" id="CLU_2200717_0_0_1"/>